<dbReference type="InterPro" id="IPR048333">
    <property type="entry name" value="HA2_WH"/>
</dbReference>
<dbReference type="GO" id="GO:0003724">
    <property type="term" value="F:RNA helicase activity"/>
    <property type="evidence" value="ECO:0007669"/>
    <property type="project" value="UniProtKB-EC"/>
</dbReference>
<dbReference type="InterPro" id="IPR014001">
    <property type="entry name" value="Helicase_ATP-bd"/>
</dbReference>
<proteinExistence type="predicted"/>
<dbReference type="InterPro" id="IPR001650">
    <property type="entry name" value="Helicase_C-like"/>
</dbReference>
<evidence type="ECO:0000256" key="4">
    <source>
        <dbReference type="ARBA" id="ARBA00022840"/>
    </source>
</evidence>
<dbReference type="PANTHER" id="PTHR43519:SF1">
    <property type="entry name" value="ATP-DEPENDENT RNA HELICASE HRPB"/>
    <property type="match status" value="1"/>
</dbReference>
<dbReference type="InterPro" id="IPR049614">
    <property type="entry name" value="HrpB_DEXH"/>
</dbReference>
<keyword evidence="3 8" id="KW-0347">Helicase</keyword>
<evidence type="ECO:0000256" key="1">
    <source>
        <dbReference type="ARBA" id="ARBA00022741"/>
    </source>
</evidence>
<evidence type="ECO:0000256" key="3">
    <source>
        <dbReference type="ARBA" id="ARBA00022806"/>
    </source>
</evidence>
<dbReference type="GO" id="GO:0003676">
    <property type="term" value="F:nucleic acid binding"/>
    <property type="evidence" value="ECO:0007669"/>
    <property type="project" value="InterPro"/>
</dbReference>
<dbReference type="PROSITE" id="PS51192">
    <property type="entry name" value="HELICASE_ATP_BIND_1"/>
    <property type="match status" value="1"/>
</dbReference>
<dbReference type="Pfam" id="PF00271">
    <property type="entry name" value="Helicase_C"/>
    <property type="match status" value="1"/>
</dbReference>
<dbReference type="SMART" id="SM00490">
    <property type="entry name" value="HELICc"/>
    <property type="match status" value="1"/>
</dbReference>
<feature type="domain" description="Helicase ATP-binding" evidence="6">
    <location>
        <begin position="13"/>
        <end position="179"/>
    </location>
</feature>
<dbReference type="RefSeq" id="WP_183409685.1">
    <property type="nucleotide sequence ID" value="NZ_JACHWY010000001.1"/>
</dbReference>
<dbReference type="EMBL" id="JACHWY010000001">
    <property type="protein sequence ID" value="MBB3047038.1"/>
    <property type="molecule type" value="Genomic_DNA"/>
</dbReference>
<evidence type="ECO:0000259" key="6">
    <source>
        <dbReference type="PROSITE" id="PS51192"/>
    </source>
</evidence>
<dbReference type="SMART" id="SM00847">
    <property type="entry name" value="HA2"/>
    <property type="match status" value="1"/>
</dbReference>
<evidence type="ECO:0000313" key="9">
    <source>
        <dbReference type="Proteomes" id="UP000537130"/>
    </source>
</evidence>
<gene>
    <name evidence="8" type="ORF">FHR99_001274</name>
</gene>
<dbReference type="PANTHER" id="PTHR43519">
    <property type="entry name" value="ATP-DEPENDENT RNA HELICASE HRPB"/>
    <property type="match status" value="1"/>
</dbReference>
<dbReference type="Proteomes" id="UP000537130">
    <property type="component" value="Unassembled WGS sequence"/>
</dbReference>
<keyword evidence="1" id="KW-0547">Nucleotide-binding</keyword>
<name>A0A7W4W4J9_9GAMM</name>
<organism evidence="8 9">
    <name type="scientific">Litorivivens lipolytica</name>
    <dbReference type="NCBI Taxonomy" id="1524264"/>
    <lineage>
        <taxon>Bacteria</taxon>
        <taxon>Pseudomonadati</taxon>
        <taxon>Pseudomonadota</taxon>
        <taxon>Gammaproteobacteria</taxon>
        <taxon>Litorivivens</taxon>
    </lineage>
</organism>
<dbReference type="GO" id="GO:0016787">
    <property type="term" value="F:hydrolase activity"/>
    <property type="evidence" value="ECO:0007669"/>
    <property type="project" value="UniProtKB-KW"/>
</dbReference>
<dbReference type="Pfam" id="PF00270">
    <property type="entry name" value="DEAD"/>
    <property type="match status" value="1"/>
</dbReference>
<dbReference type="SUPFAM" id="SSF52540">
    <property type="entry name" value="P-loop containing nucleoside triphosphate hydrolases"/>
    <property type="match status" value="1"/>
</dbReference>
<dbReference type="InterPro" id="IPR027417">
    <property type="entry name" value="P-loop_NTPase"/>
</dbReference>
<keyword evidence="9" id="KW-1185">Reference proteome</keyword>
<dbReference type="InterPro" id="IPR011545">
    <property type="entry name" value="DEAD/DEAH_box_helicase_dom"/>
</dbReference>
<sequence>MSLPIEQVLPELKRTLNSRHEAIVVAEPGAGKTTRIPLALLTEPWLAGQKILLLEPRRLAAKLAAQRMAESLGESVGETVGYRMRLEQKEGPRTRIMVITEGVLSRMLLSDPSLEGVGLVIFDEFHERSVDADLGLALSLYARDLFRDDSPLKLLVMSATLDSEALAELLQQAPIVRSEGRQFPVARHYGQRVEQRDVVTAVSQQIRDCLRREQGSLLVFLPGQGEIRAVQKSLQESESGSDVLIAPLYGSLSLQEQQQAVRPPPEGKRKVVLATDIAESSLTIEGVTVVVDSGWARKPEFDPRRGMSRLQTKRISRASAEQRAGRAGRLAPGAVYRLWSEDQQKEFPAFDEPEIQQADLAPLALQLLVWGVDVSELNWLDAPRPAPWQQALDLLRALGACDTEGALTPHGEAMAALPTHPRLAHMLINAHQLGLGATACELAAILSDRDPLRDAGADLSLRLPLSNLRRGSNVSHLQKQAGQFTRLLKLASGQRDIEPDRLGLCLALAYPDRIARRREGGAAYLLANGRAAELDAGDSLGKQDWLVVAESGGHSGRRQDRIFLAARFNPSWLGQELPAPEEVDVVEWQADGQLLLERQQRIGQLIVGRERSPKPDDNTLKNALLNRIREQGLAELPWNEVSRQWQARVMLLRELDLQHGESSAWPDVSNQALLDKLESWLLPFLPAITHARHLQKLDLMPALQSLLVWPQPRELDELAPVRLTLPTGSEARIDYQERPPVLAVKLQEMFGQQQSPRIAGGRQPVTLHLLSPAGRPLQVTQDLASFWANSYSEVKKDMKGRYPKHPWPDDPISATPMRGTKKQGY</sequence>
<dbReference type="Gene3D" id="1.20.120.1080">
    <property type="match status" value="1"/>
</dbReference>
<dbReference type="InterPro" id="IPR013689">
    <property type="entry name" value="RNA_helicase_ATP-dep_HrpB_C"/>
</dbReference>
<dbReference type="GO" id="GO:0005524">
    <property type="term" value="F:ATP binding"/>
    <property type="evidence" value="ECO:0007669"/>
    <property type="project" value="UniProtKB-KW"/>
</dbReference>
<dbReference type="InterPro" id="IPR007502">
    <property type="entry name" value="Helicase-assoc_dom"/>
</dbReference>
<dbReference type="InterPro" id="IPR010225">
    <property type="entry name" value="HrpB"/>
</dbReference>
<dbReference type="Gene3D" id="3.40.50.300">
    <property type="entry name" value="P-loop containing nucleotide triphosphate hydrolases"/>
    <property type="match status" value="2"/>
</dbReference>
<keyword evidence="4" id="KW-0067">ATP-binding</keyword>
<dbReference type="NCBIfam" id="TIGR01970">
    <property type="entry name" value="DEAH_box_HrpB"/>
    <property type="match status" value="1"/>
</dbReference>
<evidence type="ECO:0000256" key="2">
    <source>
        <dbReference type="ARBA" id="ARBA00022801"/>
    </source>
</evidence>
<evidence type="ECO:0000259" key="7">
    <source>
        <dbReference type="PROSITE" id="PS51194"/>
    </source>
</evidence>
<dbReference type="Pfam" id="PF08482">
    <property type="entry name" value="HrpB_C"/>
    <property type="match status" value="1"/>
</dbReference>
<accession>A0A7W4W4J9</accession>
<dbReference type="Pfam" id="PF04408">
    <property type="entry name" value="WHD_HA2"/>
    <property type="match status" value="1"/>
</dbReference>
<evidence type="ECO:0000313" key="8">
    <source>
        <dbReference type="EMBL" id="MBB3047038.1"/>
    </source>
</evidence>
<dbReference type="AlphaFoldDB" id="A0A7W4W4J9"/>
<protein>
    <submittedName>
        <fullName evidence="8">ATP-dependent helicase HrpB</fullName>
        <ecNumber evidence="8">3.6.4.13</ecNumber>
    </submittedName>
</protein>
<dbReference type="SMART" id="SM00487">
    <property type="entry name" value="DEXDc"/>
    <property type="match status" value="1"/>
</dbReference>
<dbReference type="CDD" id="cd18791">
    <property type="entry name" value="SF2_C_RHA"/>
    <property type="match status" value="1"/>
</dbReference>
<comment type="caution">
    <text evidence="8">The sequence shown here is derived from an EMBL/GenBank/DDBJ whole genome shotgun (WGS) entry which is preliminary data.</text>
</comment>
<dbReference type="CDD" id="cd17990">
    <property type="entry name" value="DEXHc_HrpB"/>
    <property type="match status" value="1"/>
</dbReference>
<feature type="region of interest" description="Disordered" evidence="5">
    <location>
        <begin position="798"/>
        <end position="825"/>
    </location>
</feature>
<evidence type="ECO:0000256" key="5">
    <source>
        <dbReference type="SAM" id="MobiDB-lite"/>
    </source>
</evidence>
<dbReference type="EC" id="3.6.4.13" evidence="8"/>
<reference evidence="8 9" key="1">
    <citation type="submission" date="2020-08" db="EMBL/GenBank/DDBJ databases">
        <title>Genomic Encyclopedia of Type Strains, Phase III (KMG-III): the genomes of soil and plant-associated and newly described type strains.</title>
        <authorList>
            <person name="Whitman W."/>
        </authorList>
    </citation>
    <scope>NUCLEOTIDE SEQUENCE [LARGE SCALE GENOMIC DNA]</scope>
    <source>
        <strain evidence="8 9">CECT 8654</strain>
    </source>
</reference>
<dbReference type="PIRSF" id="PIRSF005496">
    <property type="entry name" value="ATP_hel_hrpB"/>
    <property type="match status" value="1"/>
</dbReference>
<feature type="domain" description="Helicase C-terminal" evidence="7">
    <location>
        <begin position="205"/>
        <end position="371"/>
    </location>
</feature>
<dbReference type="PROSITE" id="PS51194">
    <property type="entry name" value="HELICASE_CTER"/>
    <property type="match status" value="1"/>
</dbReference>
<keyword evidence="2 8" id="KW-0378">Hydrolase</keyword>
<dbReference type="FunFam" id="3.40.50.300:FF:002125">
    <property type="entry name" value="ATP-dependent helicase HrpB"/>
    <property type="match status" value="1"/>
</dbReference>